<evidence type="ECO:0000313" key="2">
    <source>
        <dbReference type="Proteomes" id="UP000029227"/>
    </source>
</evidence>
<accession>A0A090RK96</accession>
<dbReference type="EMBL" id="BBMN01000020">
    <property type="protein sequence ID" value="GAL07912.1"/>
    <property type="molecule type" value="Genomic_DNA"/>
</dbReference>
<gene>
    <name evidence="1" type="ORF">JCM19237_292</name>
</gene>
<dbReference type="AlphaFoldDB" id="A0A090RK96"/>
<sequence length="79" mass="8917">MTDAMVNPADIQELERQLDGLKRAHRAMLKFTAADIQAAYMQSHQGRRSHKETAAMLGCRTTDIKNMIAAQLFIYDGHL</sequence>
<protein>
    <submittedName>
        <fullName evidence="1">Uncharacterized protein</fullName>
    </submittedName>
</protein>
<proteinExistence type="predicted"/>
<organism evidence="1 2">
    <name type="scientific">Photobacterium aphoticum</name>
    <dbReference type="NCBI Taxonomy" id="754436"/>
    <lineage>
        <taxon>Bacteria</taxon>
        <taxon>Pseudomonadati</taxon>
        <taxon>Pseudomonadota</taxon>
        <taxon>Gammaproteobacteria</taxon>
        <taxon>Vibrionales</taxon>
        <taxon>Vibrionaceae</taxon>
        <taxon>Photobacterium</taxon>
    </lineage>
</organism>
<dbReference type="Proteomes" id="UP000029227">
    <property type="component" value="Unassembled WGS sequence"/>
</dbReference>
<reference evidence="1 2" key="1">
    <citation type="journal article" date="2014" name="Genome Announc.">
        <title>Draft Genome Sequences of Two Vibrionaceae Species, Vibrio ponticus C121 and Photobacterium aphoticum C119, Isolated as Coral Reef Microbiota.</title>
        <authorList>
            <person name="Al-saari N."/>
            <person name="Meirelles P.M."/>
            <person name="Mino S."/>
            <person name="Suda W."/>
            <person name="Oshima K."/>
            <person name="Hattori M."/>
            <person name="Ohkuma M."/>
            <person name="Thompson F.L."/>
            <person name="Gomez-Gil B."/>
            <person name="Sawabe T."/>
            <person name="Sawabe T."/>
        </authorList>
    </citation>
    <scope>NUCLEOTIDE SEQUENCE [LARGE SCALE GENOMIC DNA]</scope>
    <source>
        <strain evidence="1 2">JCM 19237</strain>
    </source>
</reference>
<evidence type="ECO:0000313" key="1">
    <source>
        <dbReference type="EMBL" id="GAL07912.1"/>
    </source>
</evidence>
<comment type="caution">
    <text evidence="1">The sequence shown here is derived from an EMBL/GenBank/DDBJ whole genome shotgun (WGS) entry which is preliminary data.</text>
</comment>
<name>A0A090RK96_9GAMM</name>